<evidence type="ECO:0008006" key="2">
    <source>
        <dbReference type="Google" id="ProtNLM"/>
    </source>
</evidence>
<reference evidence="1" key="1">
    <citation type="submission" date="2013-07" db="EMBL/GenBank/DDBJ databases">
        <title>The genome of an arbuscular mycorrhizal fungus provides insights into the evolution of the oldest plant symbiosis.</title>
        <authorList>
            <consortium name="DOE Joint Genome Institute"/>
            <person name="Tisserant E."/>
            <person name="Malbreil M."/>
            <person name="Kuo A."/>
            <person name="Kohler A."/>
            <person name="Symeonidi A."/>
            <person name="Balestrini R."/>
            <person name="Charron P."/>
            <person name="Duensing N."/>
            <person name="Frei-dit-Frey N."/>
            <person name="Gianinazzi-Pearson V."/>
            <person name="Gilbert B."/>
            <person name="Handa Y."/>
            <person name="Hijri M."/>
            <person name="Kaul R."/>
            <person name="Kawaguchi M."/>
            <person name="Krajinski F."/>
            <person name="Lammers P."/>
            <person name="Lapierre D."/>
            <person name="Masclaux F.G."/>
            <person name="Murat C."/>
            <person name="Morin E."/>
            <person name="Ndikumana S."/>
            <person name="Pagni M."/>
            <person name="Petitpierre D."/>
            <person name="Requena N."/>
            <person name="Rosikiewicz P."/>
            <person name="Riley R."/>
            <person name="Saito K."/>
            <person name="San Clemente H."/>
            <person name="Shapiro H."/>
            <person name="van Tuinen D."/>
            <person name="Becard G."/>
            <person name="Bonfante P."/>
            <person name="Paszkowski U."/>
            <person name="Shachar-Hill Y."/>
            <person name="Young J.P."/>
            <person name="Sanders I.R."/>
            <person name="Henrissat B."/>
            <person name="Rensing S.A."/>
            <person name="Grigoriev I.V."/>
            <person name="Corradi N."/>
            <person name="Roux C."/>
            <person name="Martin F."/>
        </authorList>
    </citation>
    <scope>NUCLEOTIDE SEQUENCE</scope>
    <source>
        <strain evidence="1">DAOM 197198</strain>
    </source>
</reference>
<dbReference type="EMBL" id="KI276867">
    <property type="protein sequence ID" value="ESA20946.1"/>
    <property type="molecule type" value="Genomic_DNA"/>
</dbReference>
<evidence type="ECO:0000313" key="1">
    <source>
        <dbReference type="EMBL" id="ESA20946.1"/>
    </source>
</evidence>
<sequence length="154" mass="17834">MEPKSNVALSSRLKFNSALIKSKHILLKFASWIDRKDSSYNKYDNPYKFKLLYRSDRDGFNNGAFHKNCDDKGATIWIAKIQDEKDISTVKLGYVNNAALVIYCDTFEGPSMGELDCADSNEWTYRATYNDYLNINIPETFTVDCYEVFQVKIY</sequence>
<gene>
    <name evidence="1" type="ORF">GLOINDRAFT_17991</name>
</gene>
<protein>
    <recommendedName>
        <fullName evidence="2">TLDc domain-containing protein</fullName>
    </recommendedName>
</protein>
<dbReference type="AlphaFoldDB" id="U9UZ98"/>
<proteinExistence type="predicted"/>
<dbReference type="HOGENOM" id="CLU_021542_1_1_1"/>
<organism evidence="1">
    <name type="scientific">Rhizophagus irregularis (strain DAOM 181602 / DAOM 197198 / MUCL 43194)</name>
    <name type="common">Arbuscular mycorrhizal fungus</name>
    <name type="synonym">Glomus intraradices</name>
    <dbReference type="NCBI Taxonomy" id="747089"/>
    <lineage>
        <taxon>Eukaryota</taxon>
        <taxon>Fungi</taxon>
        <taxon>Fungi incertae sedis</taxon>
        <taxon>Mucoromycota</taxon>
        <taxon>Glomeromycotina</taxon>
        <taxon>Glomeromycetes</taxon>
        <taxon>Glomerales</taxon>
        <taxon>Glomeraceae</taxon>
        <taxon>Rhizophagus</taxon>
    </lineage>
</organism>
<name>U9UZ98_RHIID</name>
<accession>U9UZ98</accession>